<organism evidence="6 7">
    <name type="scientific">Caenorhabditis tropicalis</name>
    <dbReference type="NCBI Taxonomy" id="1561998"/>
    <lineage>
        <taxon>Eukaryota</taxon>
        <taxon>Metazoa</taxon>
        <taxon>Ecdysozoa</taxon>
        <taxon>Nematoda</taxon>
        <taxon>Chromadorea</taxon>
        <taxon>Rhabditida</taxon>
        <taxon>Rhabditina</taxon>
        <taxon>Rhabditomorpha</taxon>
        <taxon>Rhabditoidea</taxon>
        <taxon>Rhabditidae</taxon>
        <taxon>Peloderinae</taxon>
        <taxon>Caenorhabditis</taxon>
    </lineage>
</organism>
<dbReference type="STRING" id="1561998.A0A1I7SZ68"/>
<dbReference type="WBParaSite" id="Csp11.Scaffold406.g921.t1">
    <property type="protein sequence ID" value="Csp11.Scaffold406.g921.t1"/>
    <property type="gene ID" value="Csp11.Scaffold406.g921"/>
</dbReference>
<evidence type="ECO:0000256" key="5">
    <source>
        <dbReference type="ARBA" id="ARBA00023242"/>
    </source>
</evidence>
<dbReference type="eggNOG" id="KOG3194">
    <property type="taxonomic scope" value="Eukaryota"/>
</dbReference>
<evidence type="ECO:0000256" key="3">
    <source>
        <dbReference type="ARBA" id="ARBA00022763"/>
    </source>
</evidence>
<dbReference type="GO" id="GO:0006281">
    <property type="term" value="P:DNA repair"/>
    <property type="evidence" value="ECO:0007669"/>
    <property type="project" value="UniProtKB-KW"/>
</dbReference>
<evidence type="ECO:0000256" key="4">
    <source>
        <dbReference type="ARBA" id="ARBA00023204"/>
    </source>
</evidence>
<reference evidence="7" key="1">
    <citation type="submission" date="2016-11" db="UniProtKB">
        <authorList>
            <consortium name="WormBaseParasite"/>
        </authorList>
    </citation>
    <scope>IDENTIFICATION</scope>
</reference>
<keyword evidence="6" id="KW-1185">Reference proteome</keyword>
<dbReference type="GO" id="GO:0030896">
    <property type="term" value="C:checkpoint clamp complex"/>
    <property type="evidence" value="ECO:0007669"/>
    <property type="project" value="TreeGrafter"/>
</dbReference>
<proteinExistence type="inferred from homology"/>
<keyword evidence="4" id="KW-0234">DNA repair</keyword>
<accession>A0A1I7SZ68</accession>
<dbReference type="Proteomes" id="UP000095282">
    <property type="component" value="Unplaced"/>
</dbReference>
<dbReference type="GO" id="GO:0000077">
    <property type="term" value="P:DNA damage checkpoint signaling"/>
    <property type="evidence" value="ECO:0007669"/>
    <property type="project" value="InterPro"/>
</dbReference>
<dbReference type="PANTHER" id="PTHR10870">
    <property type="entry name" value="CELL CYCLE CHECKPOINT PROTEIN RAD1"/>
    <property type="match status" value="1"/>
</dbReference>
<dbReference type="PANTHER" id="PTHR10870:SF0">
    <property type="entry name" value="CELL CYCLE CHECKPOINT PROTEIN RAD1"/>
    <property type="match status" value="1"/>
</dbReference>
<dbReference type="SUPFAM" id="SSF55979">
    <property type="entry name" value="DNA clamp"/>
    <property type="match status" value="1"/>
</dbReference>
<dbReference type="InterPro" id="IPR003021">
    <property type="entry name" value="Rad1_Rec1_Rad17"/>
</dbReference>
<evidence type="ECO:0000256" key="1">
    <source>
        <dbReference type="ARBA" id="ARBA00004123"/>
    </source>
</evidence>
<keyword evidence="5" id="KW-0539">Nucleus</keyword>
<protein>
    <submittedName>
        <fullName evidence="7">Cell cycle checkpoint protein RAD1</fullName>
    </submittedName>
</protein>
<dbReference type="PRINTS" id="PR01245">
    <property type="entry name" value="RAD1REC1"/>
</dbReference>
<dbReference type="Pfam" id="PF02144">
    <property type="entry name" value="Rad1"/>
    <property type="match status" value="1"/>
</dbReference>
<comment type="subcellular location">
    <subcellularLocation>
        <location evidence="1">Nucleus</location>
    </subcellularLocation>
</comment>
<dbReference type="CDD" id="cd00577">
    <property type="entry name" value="PCNA"/>
    <property type="match status" value="1"/>
</dbReference>
<name>A0A1I7SZ68_9PELO</name>
<evidence type="ECO:0000313" key="6">
    <source>
        <dbReference type="Proteomes" id="UP000095282"/>
    </source>
</evidence>
<comment type="similarity">
    <text evidence="2">Belongs to the rad1 family.</text>
</comment>
<evidence type="ECO:0000313" key="7">
    <source>
        <dbReference type="WBParaSite" id="Csp11.Scaffold406.g921.t1"/>
    </source>
</evidence>
<keyword evidence="3" id="KW-0227">DNA damage</keyword>
<evidence type="ECO:0000256" key="2">
    <source>
        <dbReference type="ARBA" id="ARBA00010991"/>
    </source>
</evidence>
<dbReference type="Gene3D" id="3.70.10.10">
    <property type="match status" value="1"/>
</dbReference>
<dbReference type="AlphaFoldDB" id="A0A1I7SZ68"/>
<dbReference type="InterPro" id="IPR046938">
    <property type="entry name" value="DNA_clamp_sf"/>
</dbReference>
<sequence>MELDMSQRTIMEMKKENVKEFAQILKTVVFKDFGMLYAFSTGIKITVDDGAFQQANAFLNSAFFSDFKVRENNIALKLPIKTIYEFLSIPDGHSNSVKISYSGTFDPLKLLIEEADGCIIRGKFNSSVSDQELDFEFDDRAVPVTYLLKTQVLKDIFRDFDDTSRIVKVQLSKSSLCFSTFGEVGEITVSIPSKSLQMESVKCSEEVEYTYLLSLMHRMNAAFALASKLILRVDDRGVLSCQFSIEHGEGRSSYIEFLTVPTDDSDE</sequence>